<accession>A0A0H2RA89</accession>
<dbReference type="EMBL" id="KQ086097">
    <property type="protein sequence ID" value="KLO08312.1"/>
    <property type="molecule type" value="Genomic_DNA"/>
</dbReference>
<organism evidence="1 2">
    <name type="scientific">Schizopora paradoxa</name>
    <dbReference type="NCBI Taxonomy" id="27342"/>
    <lineage>
        <taxon>Eukaryota</taxon>
        <taxon>Fungi</taxon>
        <taxon>Dikarya</taxon>
        <taxon>Basidiomycota</taxon>
        <taxon>Agaricomycotina</taxon>
        <taxon>Agaricomycetes</taxon>
        <taxon>Hymenochaetales</taxon>
        <taxon>Schizoporaceae</taxon>
        <taxon>Schizopora</taxon>
    </lineage>
</organism>
<keyword evidence="2" id="KW-1185">Reference proteome</keyword>
<name>A0A0H2RA89_9AGAM</name>
<dbReference type="AlphaFoldDB" id="A0A0H2RA89"/>
<protein>
    <submittedName>
        <fullName evidence="1">Uncharacterized protein</fullName>
    </submittedName>
</protein>
<gene>
    <name evidence="1" type="ORF">SCHPADRAFT_944580</name>
</gene>
<dbReference type="InParanoid" id="A0A0H2RA89"/>
<evidence type="ECO:0000313" key="1">
    <source>
        <dbReference type="EMBL" id="KLO08312.1"/>
    </source>
</evidence>
<sequence length="588" mass="66484">MGPESEAFEVLLALEKAARAPDFHLLDLSEVFNTNKWSAIRNIENDVDPFSDDLEHEIMGADLTSRFMASAHQIDAIVSMSSVLSKFANELQMRFKRARESISAKLSDGSDGLPIEIVTKIFQFAVWAEGRNGGNQAIRLSQVSRRFRNVALASRSLWATLCSYDSPSQLETFISRAGPHEEYHAFARYDSHIHSSGIDWFVNSCQSIVPHWRTMTLTQDEKVRVSDPPVIGGVSVLLGVLSSSFNERGLHLPMLEKLDVRGHSKDLYVTVERDSYEWAPNLRSLRCWFTLLSPTAALTSVTTFDFTQIITDRFNAPILPLILLLKFLGFLPNLTTFSLTLHGANEFVCDLALRATECPSIVTFRLQLRGLEAKIDHQPQRSCLASFMNALRMPSLENINFSLGFVDTGVEMEDEAWSRVVGDLSIALMPKHLSELSQPTSLYYFLWLDRGNSLVTEMQEVPRDNRAFYIPLDRIFSIRNLIISSWVRVQFIKEASNLRKADFSERCRLRELKFVGCENMTGADLSSIVSSLVREFDVWKNIERVAVEYCTNVADEDLMRIIGEEKLHHPARGIEKSIQVMSGVSKAL</sequence>
<dbReference type="SUPFAM" id="SSF81383">
    <property type="entry name" value="F-box domain"/>
    <property type="match status" value="1"/>
</dbReference>
<evidence type="ECO:0000313" key="2">
    <source>
        <dbReference type="Proteomes" id="UP000053477"/>
    </source>
</evidence>
<dbReference type="Proteomes" id="UP000053477">
    <property type="component" value="Unassembled WGS sequence"/>
</dbReference>
<dbReference type="OrthoDB" id="2269034at2759"/>
<reference evidence="1 2" key="1">
    <citation type="submission" date="2015-04" db="EMBL/GenBank/DDBJ databases">
        <title>Complete genome sequence of Schizopora paradoxa KUC8140, a cosmopolitan wood degrader in East Asia.</title>
        <authorList>
            <consortium name="DOE Joint Genome Institute"/>
            <person name="Min B."/>
            <person name="Park H."/>
            <person name="Jang Y."/>
            <person name="Kim J.-J."/>
            <person name="Kim K.H."/>
            <person name="Pangilinan J."/>
            <person name="Lipzen A."/>
            <person name="Riley R."/>
            <person name="Grigoriev I.V."/>
            <person name="Spatafora J.W."/>
            <person name="Choi I.-G."/>
        </authorList>
    </citation>
    <scope>NUCLEOTIDE SEQUENCE [LARGE SCALE GENOMIC DNA]</scope>
    <source>
        <strain evidence="1 2">KUC8140</strain>
    </source>
</reference>
<dbReference type="InterPro" id="IPR036047">
    <property type="entry name" value="F-box-like_dom_sf"/>
</dbReference>
<dbReference type="Gene3D" id="1.20.1280.50">
    <property type="match status" value="1"/>
</dbReference>
<proteinExistence type="predicted"/>